<name>K1DZN2_9MICO</name>
<gene>
    <name evidence="2" type="ORF">B277_03495</name>
    <name evidence="3" type="ORF">CWN80_03310</name>
</gene>
<reference evidence="3 5" key="1">
    <citation type="journal article" date="2009" name="Int. J. Syst. Evol. Microbiol.">
        <title>Janibacter hoylei sp. nov., Bacillus isronensis sp. nov. and Bacillus aryabhattai sp. nov., isolated from cryotubes used for collecting air from the upper atmosphere.</title>
        <authorList>
            <person name="Shivaji S."/>
            <person name="Chaturvedi P."/>
            <person name="Begum Z."/>
            <person name="Pindi P.K."/>
            <person name="Manorama R."/>
            <person name="Padmanaban D.A."/>
            <person name="Shouche Y.S."/>
            <person name="Pawar S."/>
            <person name="Vaishampayan P."/>
            <person name="Dutt C.B."/>
            <person name="Datta G.N."/>
            <person name="Manchanda R.K."/>
            <person name="Rao U.R."/>
            <person name="Bhargava P.M."/>
            <person name="Narlikar J.V."/>
        </authorList>
    </citation>
    <scope>NUCLEOTIDE SEQUENCE [LARGE SCALE GENOMIC DNA]</scope>
    <source>
        <strain evidence="3 5">PVAS-1</strain>
    </source>
</reference>
<sequence length="275" mass="30137">MSDFGPAEGEGFHVTEEAARARAEEKSREDRAAYDAVKQWLEIPVDEFRAIRGMPSAYDVLEVPDTVYEIHRGGSVPDVAWVLIVDGAVAVACGYRVTRKGAEDLLLNREIAEWEAWVNAAEEGETDESFPRWWRDGADAELIRLERHAGLGAGERPTARALEVKEKVFEGSGAPEPQMSVREGTTTFTWETPDDGLLEVRVADTGKAVTTIHRDMARPCVTVIQEDVVMRARQALGIHPIWPKVIREGRQAAIAAHDVVGVGVGGGGDLDDLDI</sequence>
<dbReference type="STRING" id="1210046.B277_03495"/>
<evidence type="ECO:0000256" key="1">
    <source>
        <dbReference type="SAM" id="MobiDB-lite"/>
    </source>
</evidence>
<evidence type="ECO:0000313" key="3">
    <source>
        <dbReference type="EMBL" id="RWU85188.1"/>
    </source>
</evidence>
<dbReference type="EMBL" id="ALWX01000014">
    <property type="protein sequence ID" value="EKA62085.1"/>
    <property type="molecule type" value="Genomic_DNA"/>
</dbReference>
<organism evidence="2 4">
    <name type="scientific">Janibacter hoylei PVAS-1</name>
    <dbReference type="NCBI Taxonomy" id="1210046"/>
    <lineage>
        <taxon>Bacteria</taxon>
        <taxon>Bacillati</taxon>
        <taxon>Actinomycetota</taxon>
        <taxon>Actinomycetes</taxon>
        <taxon>Micrococcales</taxon>
        <taxon>Intrasporangiaceae</taxon>
        <taxon>Janibacter</taxon>
    </lineage>
</organism>
<accession>K1DZN2</accession>
<evidence type="ECO:0000313" key="2">
    <source>
        <dbReference type="EMBL" id="EKA62085.1"/>
    </source>
</evidence>
<evidence type="ECO:0000313" key="4">
    <source>
        <dbReference type="Proteomes" id="UP000004474"/>
    </source>
</evidence>
<comment type="caution">
    <text evidence="2">The sequence shown here is derived from an EMBL/GenBank/DDBJ whole genome shotgun (WGS) entry which is preliminary data.</text>
</comment>
<feature type="compositionally biased region" description="Basic and acidic residues" evidence="1">
    <location>
        <begin position="10"/>
        <end position="26"/>
    </location>
</feature>
<proteinExistence type="predicted"/>
<feature type="region of interest" description="Disordered" evidence="1">
    <location>
        <begin position="1"/>
        <end position="26"/>
    </location>
</feature>
<reference evidence="2 4" key="2">
    <citation type="journal article" date="2012" name="J. Bacteriol.">
        <title>Genome Sequence of Janibacter hoylei MTCC8307, Isolated from the Stratospheric Air.</title>
        <authorList>
            <person name="Pawar S.P."/>
            <person name="Dhotre D.P."/>
            <person name="Shetty S.A."/>
            <person name="Chowdhury S.P."/>
            <person name="Chaudhari B.L."/>
            <person name="Shouche Y.S."/>
        </authorList>
    </citation>
    <scope>NUCLEOTIDE SEQUENCE [LARGE SCALE GENOMIC DNA]</scope>
    <source>
        <strain evidence="2 4">PVAS-1</strain>
    </source>
</reference>
<dbReference type="AlphaFoldDB" id="K1DZN2"/>
<reference evidence="3" key="3">
    <citation type="submission" date="2017-11" db="EMBL/GenBank/DDBJ databases">
        <authorList>
            <person name="Seuylemezian A."/>
            <person name="Cooper K."/>
            <person name="Vaishampayan P."/>
        </authorList>
    </citation>
    <scope>NUCLEOTIDE SEQUENCE</scope>
    <source>
        <strain evidence="3">PVAS-1</strain>
    </source>
</reference>
<dbReference type="PATRIC" id="fig|1210046.3.peg.673"/>
<keyword evidence="5" id="KW-1185">Reference proteome</keyword>
<dbReference type="Proteomes" id="UP000004474">
    <property type="component" value="Unassembled WGS sequence"/>
</dbReference>
<dbReference type="Proteomes" id="UP000288711">
    <property type="component" value="Unassembled WGS sequence"/>
</dbReference>
<evidence type="ECO:0000313" key="5">
    <source>
        <dbReference type="Proteomes" id="UP000288711"/>
    </source>
</evidence>
<dbReference type="EMBL" id="PIPF01000002">
    <property type="protein sequence ID" value="RWU85188.1"/>
    <property type="molecule type" value="Genomic_DNA"/>
</dbReference>
<protein>
    <submittedName>
        <fullName evidence="2">Uncharacterized protein</fullName>
    </submittedName>
</protein>